<keyword evidence="2" id="KW-0472">Membrane</keyword>
<feature type="transmembrane region" description="Helical" evidence="2">
    <location>
        <begin position="250"/>
        <end position="270"/>
    </location>
</feature>
<dbReference type="PANTHER" id="PTHR38592:SF3">
    <property type="entry name" value="BLL4819 PROTEIN"/>
    <property type="match status" value="1"/>
</dbReference>
<organism evidence="3 4">
    <name type="scientific">Bradyrhizobium denitrificans</name>
    <dbReference type="NCBI Taxonomy" id="2734912"/>
    <lineage>
        <taxon>Bacteria</taxon>
        <taxon>Pseudomonadati</taxon>
        <taxon>Pseudomonadota</taxon>
        <taxon>Alphaproteobacteria</taxon>
        <taxon>Hyphomicrobiales</taxon>
        <taxon>Nitrobacteraceae</taxon>
        <taxon>Bradyrhizobium</taxon>
    </lineage>
</organism>
<feature type="transmembrane region" description="Helical" evidence="2">
    <location>
        <begin position="104"/>
        <end position="125"/>
    </location>
</feature>
<dbReference type="RefSeq" id="WP_172238769.1">
    <property type="nucleotide sequence ID" value="NZ_JABFDP010000020.1"/>
</dbReference>
<sequence length="409" mass="44937">MNEKVRGLAAGDGDTKTIARAASNTPRGRDLRLDLFRGLANWAIFLDHIPNNAVAWLTTRNYGFSDAADIFVFISGYTAAFVYGRRMTRQGFVAGTALLFRRVWQLYVAHVLLFVFYAASIGYVAQRYGHSHLLDEFNVSGLIEKPVATLSQGLTLAFKPLNLDVLPLYIVLMAAFPPMLWSMMRFPMSALAASLGMYLLARHNGWNLPAYPSGGWYFNPFAWQFLFAIGAWAALGGAETTASVRRTPALLVASAAFLVFALIVTLAGRFESLGSIVPPELLALFEPNDKTNLAPYRILHFLALSILVVRFVPADGALLRSRALRPAIICGERSLEVFCVGIFLSFVGHFVLEIYYEGLIGQVAVSVGGIAILTLVAAYRSWSRTLDRQPIPKSASAREGRSNKMESSP</sequence>
<feature type="transmembrane region" description="Helical" evidence="2">
    <location>
        <begin position="62"/>
        <end position="83"/>
    </location>
</feature>
<dbReference type="Pfam" id="PF10129">
    <property type="entry name" value="OpgC_C"/>
    <property type="match status" value="1"/>
</dbReference>
<comment type="caution">
    <text evidence="3">The sequence shown here is derived from an EMBL/GenBank/DDBJ whole genome shotgun (WGS) entry which is preliminary data.</text>
</comment>
<dbReference type="InterPro" id="IPR014550">
    <property type="entry name" value="UCP028704_OpgC"/>
</dbReference>
<keyword evidence="2" id="KW-0812">Transmembrane</keyword>
<feature type="compositionally biased region" description="Basic and acidic residues" evidence="1">
    <location>
        <begin position="396"/>
        <end position="409"/>
    </location>
</feature>
<protein>
    <submittedName>
        <fullName evidence="3">OpgC domain-containing protein</fullName>
    </submittedName>
</protein>
<feature type="transmembrane region" description="Helical" evidence="2">
    <location>
        <begin position="334"/>
        <end position="352"/>
    </location>
</feature>
<dbReference type="PANTHER" id="PTHR38592">
    <property type="entry name" value="BLL4819 PROTEIN"/>
    <property type="match status" value="1"/>
</dbReference>
<proteinExistence type="predicted"/>
<feature type="transmembrane region" description="Helical" evidence="2">
    <location>
        <begin position="294"/>
        <end position="313"/>
    </location>
</feature>
<evidence type="ECO:0000256" key="1">
    <source>
        <dbReference type="SAM" id="MobiDB-lite"/>
    </source>
</evidence>
<evidence type="ECO:0000313" key="4">
    <source>
        <dbReference type="Proteomes" id="UP001314635"/>
    </source>
</evidence>
<feature type="transmembrane region" description="Helical" evidence="2">
    <location>
        <begin position="221"/>
        <end position="238"/>
    </location>
</feature>
<accession>A0ABS5G242</accession>
<dbReference type="EMBL" id="JAFCLK010000004">
    <property type="protein sequence ID" value="MBR1135251.1"/>
    <property type="molecule type" value="Genomic_DNA"/>
</dbReference>
<keyword evidence="2" id="KW-1133">Transmembrane helix</keyword>
<feature type="transmembrane region" description="Helical" evidence="2">
    <location>
        <begin position="156"/>
        <end position="176"/>
    </location>
</feature>
<feature type="region of interest" description="Disordered" evidence="1">
    <location>
        <begin position="390"/>
        <end position="409"/>
    </location>
</feature>
<reference evidence="4" key="1">
    <citation type="journal article" date="2021" name="ISME J.">
        <title>Evolutionary origin and ecological implication of a unique nif island in free-living Bradyrhizobium lineages.</title>
        <authorList>
            <person name="Tao J."/>
        </authorList>
    </citation>
    <scope>NUCLEOTIDE SEQUENCE [LARGE SCALE GENOMIC DNA]</scope>
    <source>
        <strain evidence="4">SZCCT0094</strain>
    </source>
</reference>
<keyword evidence="4" id="KW-1185">Reference proteome</keyword>
<name>A0ABS5G242_9BRAD</name>
<gene>
    <name evidence="3" type="ORF">JQ619_05710</name>
</gene>
<feature type="transmembrane region" description="Helical" evidence="2">
    <location>
        <begin position="358"/>
        <end position="379"/>
    </location>
</feature>
<dbReference type="PIRSF" id="PIRSF028704">
    <property type="entry name" value="UPC028704"/>
    <property type="match status" value="1"/>
</dbReference>
<dbReference type="Proteomes" id="UP001314635">
    <property type="component" value="Unassembled WGS sequence"/>
</dbReference>
<evidence type="ECO:0000256" key="2">
    <source>
        <dbReference type="SAM" id="Phobius"/>
    </source>
</evidence>
<evidence type="ECO:0000313" key="3">
    <source>
        <dbReference type="EMBL" id="MBR1135251.1"/>
    </source>
</evidence>